<keyword evidence="4" id="KW-1015">Disulfide bond</keyword>
<dbReference type="GO" id="GO:0006950">
    <property type="term" value="P:response to stress"/>
    <property type="evidence" value="ECO:0007669"/>
    <property type="project" value="UniProtKB-ARBA"/>
</dbReference>
<keyword evidence="2" id="KW-0813">Transport</keyword>
<name>A0A9D7SQV3_9BACT</name>
<keyword evidence="3" id="KW-0249">Electron transport</keyword>
<dbReference type="PROSITE" id="PS00194">
    <property type="entry name" value="THIOREDOXIN_1"/>
    <property type="match status" value="1"/>
</dbReference>
<evidence type="ECO:0000313" key="8">
    <source>
        <dbReference type="Proteomes" id="UP000808337"/>
    </source>
</evidence>
<dbReference type="InterPro" id="IPR013766">
    <property type="entry name" value="Thioredoxin_domain"/>
</dbReference>
<dbReference type="GO" id="GO:0015035">
    <property type="term" value="F:protein-disulfide reductase activity"/>
    <property type="evidence" value="ECO:0007669"/>
    <property type="project" value="UniProtKB-ARBA"/>
</dbReference>
<evidence type="ECO:0000256" key="1">
    <source>
        <dbReference type="ARBA" id="ARBA00008987"/>
    </source>
</evidence>
<dbReference type="PANTHER" id="PTHR45663">
    <property type="entry name" value="GEO12009P1"/>
    <property type="match status" value="1"/>
</dbReference>
<dbReference type="InterPro" id="IPR017937">
    <property type="entry name" value="Thioredoxin_CS"/>
</dbReference>
<dbReference type="PROSITE" id="PS51352">
    <property type="entry name" value="THIOREDOXIN_2"/>
    <property type="match status" value="1"/>
</dbReference>
<dbReference type="Proteomes" id="UP000808337">
    <property type="component" value="Unassembled WGS sequence"/>
</dbReference>
<dbReference type="InterPro" id="IPR011990">
    <property type="entry name" value="TPR-like_helical_dom_sf"/>
</dbReference>
<organism evidence="7 8">
    <name type="scientific">Candidatus Opimibacter skivensis</name>
    <dbReference type="NCBI Taxonomy" id="2982028"/>
    <lineage>
        <taxon>Bacteria</taxon>
        <taxon>Pseudomonadati</taxon>
        <taxon>Bacteroidota</taxon>
        <taxon>Saprospiria</taxon>
        <taxon>Saprospirales</taxon>
        <taxon>Saprospiraceae</taxon>
        <taxon>Candidatus Opimibacter</taxon>
    </lineage>
</organism>
<gene>
    <name evidence="7" type="ORF">IPP15_03030</name>
</gene>
<evidence type="ECO:0000256" key="4">
    <source>
        <dbReference type="ARBA" id="ARBA00023157"/>
    </source>
</evidence>
<dbReference type="Pfam" id="PF14561">
    <property type="entry name" value="TPR_20"/>
    <property type="match status" value="1"/>
</dbReference>
<dbReference type="PANTHER" id="PTHR45663:SF11">
    <property type="entry name" value="GEO12009P1"/>
    <property type="match status" value="1"/>
</dbReference>
<dbReference type="PRINTS" id="PR00421">
    <property type="entry name" value="THIOREDOXIN"/>
</dbReference>
<evidence type="ECO:0000256" key="2">
    <source>
        <dbReference type="ARBA" id="ARBA00022448"/>
    </source>
</evidence>
<dbReference type="Gene3D" id="1.25.40.10">
    <property type="entry name" value="Tetratricopeptide repeat domain"/>
    <property type="match status" value="1"/>
</dbReference>
<dbReference type="InterPro" id="IPR036249">
    <property type="entry name" value="Thioredoxin-like_sf"/>
</dbReference>
<dbReference type="CDD" id="cd02947">
    <property type="entry name" value="TRX_family"/>
    <property type="match status" value="1"/>
</dbReference>
<sequence length="253" mass="29008">MDFQKEVLDKSYTTPVLVDFWAPWCGPCRVLTPLLEQIAEEQKDRWSLVKINTEDEESLARDYHIVSIPNVKLFYRGEVVQEFLGALSRQMILDWLKKVLPGSGLIALDQFLEKNEQPTTADLEKLLLLHPDSKEIAFVLSQIYLWDNPSRALELVADIKYGSPFFDKSNHIRDIGNFLIASTDDERLQHIKSLLQASEIEPALQQMIDILQKNNKAGDGLVSKIAIGIFNLLGTQHPFTKKYRKQLDMALWV</sequence>
<accession>A0A9D7SQV3</accession>
<dbReference type="Pfam" id="PF00085">
    <property type="entry name" value="Thioredoxin"/>
    <property type="match status" value="1"/>
</dbReference>
<protein>
    <submittedName>
        <fullName evidence="7">Tetratricopeptide repeat protein</fullName>
    </submittedName>
</protein>
<evidence type="ECO:0000259" key="6">
    <source>
        <dbReference type="PROSITE" id="PS51352"/>
    </source>
</evidence>
<keyword evidence="5" id="KW-0676">Redox-active center</keyword>
<dbReference type="SUPFAM" id="SSF52833">
    <property type="entry name" value="Thioredoxin-like"/>
    <property type="match status" value="1"/>
</dbReference>
<evidence type="ECO:0000256" key="5">
    <source>
        <dbReference type="ARBA" id="ARBA00023284"/>
    </source>
</evidence>
<dbReference type="Gene3D" id="3.40.30.10">
    <property type="entry name" value="Glutaredoxin"/>
    <property type="match status" value="1"/>
</dbReference>
<comment type="caution">
    <text evidence="7">The sequence shown here is derived from an EMBL/GenBank/DDBJ whole genome shotgun (WGS) entry which is preliminary data.</text>
</comment>
<evidence type="ECO:0000313" key="7">
    <source>
        <dbReference type="EMBL" id="MBK9981392.1"/>
    </source>
</evidence>
<dbReference type="GO" id="GO:0005737">
    <property type="term" value="C:cytoplasm"/>
    <property type="evidence" value="ECO:0007669"/>
    <property type="project" value="TreeGrafter"/>
</dbReference>
<feature type="domain" description="Thioredoxin" evidence="6">
    <location>
        <begin position="1"/>
        <end position="101"/>
    </location>
</feature>
<reference evidence="7 8" key="1">
    <citation type="submission" date="2020-10" db="EMBL/GenBank/DDBJ databases">
        <title>Connecting structure to function with the recovery of over 1000 high-quality activated sludge metagenome-assembled genomes encoding full-length rRNA genes using long-read sequencing.</title>
        <authorList>
            <person name="Singleton C.M."/>
            <person name="Petriglieri F."/>
            <person name="Kristensen J.M."/>
            <person name="Kirkegaard R.H."/>
            <person name="Michaelsen T.Y."/>
            <person name="Andersen M.H."/>
            <person name="Karst S.M."/>
            <person name="Dueholm M.S."/>
            <person name="Nielsen P.H."/>
            <person name="Albertsen M."/>
        </authorList>
    </citation>
    <scope>NUCLEOTIDE SEQUENCE [LARGE SCALE GENOMIC DNA]</scope>
    <source>
        <strain evidence="7">Ribe_18-Q3-R11-54_MAXAC.273</strain>
    </source>
</reference>
<proteinExistence type="inferred from homology"/>
<evidence type="ECO:0000256" key="3">
    <source>
        <dbReference type="ARBA" id="ARBA00022982"/>
    </source>
</evidence>
<dbReference type="FunFam" id="3.40.30.10:FF:000001">
    <property type="entry name" value="Thioredoxin"/>
    <property type="match status" value="1"/>
</dbReference>
<dbReference type="EMBL" id="JADKGY010000001">
    <property type="protein sequence ID" value="MBK9981392.1"/>
    <property type="molecule type" value="Genomic_DNA"/>
</dbReference>
<comment type="similarity">
    <text evidence="1">Belongs to the thioredoxin family.</text>
</comment>
<dbReference type="AlphaFoldDB" id="A0A9D7SQV3"/>